<dbReference type="AlphaFoldDB" id="A0A445LBR8"/>
<protein>
    <submittedName>
        <fullName evidence="1">Uncharacterized protein</fullName>
    </submittedName>
</protein>
<dbReference type="Proteomes" id="UP000289340">
    <property type="component" value="Chromosome 3"/>
</dbReference>
<organism evidence="1 2">
    <name type="scientific">Glycine soja</name>
    <name type="common">Wild soybean</name>
    <dbReference type="NCBI Taxonomy" id="3848"/>
    <lineage>
        <taxon>Eukaryota</taxon>
        <taxon>Viridiplantae</taxon>
        <taxon>Streptophyta</taxon>
        <taxon>Embryophyta</taxon>
        <taxon>Tracheophyta</taxon>
        <taxon>Spermatophyta</taxon>
        <taxon>Magnoliopsida</taxon>
        <taxon>eudicotyledons</taxon>
        <taxon>Gunneridae</taxon>
        <taxon>Pentapetalae</taxon>
        <taxon>rosids</taxon>
        <taxon>fabids</taxon>
        <taxon>Fabales</taxon>
        <taxon>Fabaceae</taxon>
        <taxon>Papilionoideae</taxon>
        <taxon>50 kb inversion clade</taxon>
        <taxon>NPAAA clade</taxon>
        <taxon>indigoferoid/millettioid clade</taxon>
        <taxon>Phaseoleae</taxon>
        <taxon>Glycine</taxon>
        <taxon>Glycine subgen. Soja</taxon>
    </lineage>
</organism>
<evidence type="ECO:0000313" key="2">
    <source>
        <dbReference type="Proteomes" id="UP000289340"/>
    </source>
</evidence>
<evidence type="ECO:0000313" key="1">
    <source>
        <dbReference type="EMBL" id="RZC20620.1"/>
    </source>
</evidence>
<reference evidence="1 2" key="1">
    <citation type="submission" date="2018-09" db="EMBL/GenBank/DDBJ databases">
        <title>A high-quality reference genome of wild soybean provides a powerful tool to mine soybean genomes.</title>
        <authorList>
            <person name="Xie M."/>
            <person name="Chung C.Y.L."/>
            <person name="Li M.-W."/>
            <person name="Wong F.-L."/>
            <person name="Chan T.-F."/>
            <person name="Lam H.-M."/>
        </authorList>
    </citation>
    <scope>NUCLEOTIDE SEQUENCE [LARGE SCALE GENOMIC DNA]</scope>
    <source>
        <strain evidence="2">cv. W05</strain>
        <tissue evidence="1">Hypocotyl of etiolated seedlings</tissue>
    </source>
</reference>
<name>A0A445LBR8_GLYSO</name>
<dbReference type="EMBL" id="QZWG01000003">
    <property type="protein sequence ID" value="RZC20620.1"/>
    <property type="molecule type" value="Genomic_DNA"/>
</dbReference>
<sequence length="217" mass="24982">MMQSVQSSTRALFTTLQSPTAIKLGSASWFDFKHFVFDNIAIVDSHRGIGFQIRDGERIVKKFEIHQHGHHLQKVHQLCWWVIGLYRPGCQELIKHRTAGMMMEHIEGLEVKKVEMRWSNSQLEQWNNPLEFRPSTVNNISFLNFNSGSYTNSKSSYKLWVCKGRMSKSLAACLTIKGTGEQFKRREEHLFCTIKKLERERSIVKSCSSASLSASVI</sequence>
<accession>A0A445LBR8</accession>
<proteinExistence type="predicted"/>
<comment type="caution">
    <text evidence="1">The sequence shown here is derived from an EMBL/GenBank/DDBJ whole genome shotgun (WGS) entry which is preliminary data.</text>
</comment>
<keyword evidence="2" id="KW-1185">Reference proteome</keyword>
<gene>
    <name evidence="1" type="ORF">D0Y65_007129</name>
</gene>